<dbReference type="GO" id="GO:0006400">
    <property type="term" value="P:tRNA modification"/>
    <property type="evidence" value="ECO:0007669"/>
    <property type="project" value="InterPro"/>
</dbReference>
<evidence type="ECO:0000313" key="3">
    <source>
        <dbReference type="Proteomes" id="UP000028990"/>
    </source>
</evidence>
<feature type="domain" description="tRNA-guanine(15) transglycosylase-like" evidence="1">
    <location>
        <begin position="3"/>
        <end position="100"/>
    </location>
</feature>
<dbReference type="AlphaFoldDB" id="A0A091DSW8"/>
<dbReference type="Pfam" id="PF01702">
    <property type="entry name" value="TGT"/>
    <property type="match status" value="1"/>
</dbReference>
<evidence type="ECO:0000259" key="1">
    <source>
        <dbReference type="Pfam" id="PF01702"/>
    </source>
</evidence>
<dbReference type="InterPro" id="IPR050852">
    <property type="entry name" value="Queuine_tRNA-ribosyltrfase"/>
</dbReference>
<gene>
    <name evidence="2" type="ORF">H920_12700</name>
</gene>
<organism evidence="2 3">
    <name type="scientific">Fukomys damarensis</name>
    <name type="common">Damaraland mole rat</name>
    <name type="synonym">Cryptomys damarensis</name>
    <dbReference type="NCBI Taxonomy" id="885580"/>
    <lineage>
        <taxon>Eukaryota</taxon>
        <taxon>Metazoa</taxon>
        <taxon>Chordata</taxon>
        <taxon>Craniata</taxon>
        <taxon>Vertebrata</taxon>
        <taxon>Euteleostomi</taxon>
        <taxon>Mammalia</taxon>
        <taxon>Eutheria</taxon>
        <taxon>Euarchontoglires</taxon>
        <taxon>Glires</taxon>
        <taxon>Rodentia</taxon>
        <taxon>Hystricomorpha</taxon>
        <taxon>Bathyergidae</taxon>
        <taxon>Fukomys</taxon>
    </lineage>
</organism>
<keyword evidence="3" id="KW-1185">Reference proteome</keyword>
<dbReference type="PANTHER" id="PTHR46064">
    <property type="entry name" value="QUEUINE TRNA-RIBOSYLTRANSFERASE ACCESSORY SUBUNIT 2"/>
    <property type="match status" value="1"/>
</dbReference>
<reference evidence="2 3" key="1">
    <citation type="submission" date="2013-11" db="EMBL/GenBank/DDBJ databases">
        <title>The Damaraland mole rat (Fukomys damarensis) genome and evolution of African mole rats.</title>
        <authorList>
            <person name="Gladyshev V.N."/>
            <person name="Fang X."/>
        </authorList>
    </citation>
    <scope>NUCLEOTIDE SEQUENCE [LARGE SCALE GENOMIC DNA]</scope>
    <source>
        <tissue evidence="2">Liver</tissue>
    </source>
</reference>
<dbReference type="InterPro" id="IPR002616">
    <property type="entry name" value="tRNA_ribo_trans-like"/>
</dbReference>
<name>A0A091DSW8_FUKDA</name>
<evidence type="ECO:0000313" key="2">
    <source>
        <dbReference type="EMBL" id="KFO25896.1"/>
    </source>
</evidence>
<keyword evidence="2" id="KW-0808">Transferase</keyword>
<sequence length="111" mass="12701">MTICKLMAIQWALEPDWFQCLSDGEAFWEEASSLKRARKSVDRSLLFLDNHLRLQEESDILQKSTIIALIEGGHVMEEKLRSARESAKRPVGSFLLDSFPGHPTTLETRLQ</sequence>
<protein>
    <submittedName>
        <fullName evidence="2">Queuine tRNA-ribosyltransferase subunit QTRTD1</fullName>
    </submittedName>
</protein>
<accession>A0A091DSW8</accession>
<proteinExistence type="predicted"/>
<dbReference type="SUPFAM" id="SSF51713">
    <property type="entry name" value="tRNA-guanine transglycosylase"/>
    <property type="match status" value="1"/>
</dbReference>
<dbReference type="InterPro" id="IPR036511">
    <property type="entry name" value="TGT-like_sf"/>
</dbReference>
<dbReference type="Gene3D" id="3.20.20.105">
    <property type="entry name" value="Queuine tRNA-ribosyltransferase-like"/>
    <property type="match status" value="1"/>
</dbReference>
<dbReference type="PANTHER" id="PTHR46064:SF1">
    <property type="entry name" value="QUEUINE TRNA-RIBOSYLTRANSFERASE ACCESSORY SUBUNIT 2"/>
    <property type="match status" value="1"/>
</dbReference>
<dbReference type="GO" id="GO:0016740">
    <property type="term" value="F:transferase activity"/>
    <property type="evidence" value="ECO:0007669"/>
    <property type="project" value="UniProtKB-KW"/>
</dbReference>
<dbReference type="EMBL" id="KN123317">
    <property type="protein sequence ID" value="KFO25896.1"/>
    <property type="molecule type" value="Genomic_DNA"/>
</dbReference>
<dbReference type="Proteomes" id="UP000028990">
    <property type="component" value="Unassembled WGS sequence"/>
</dbReference>